<organism evidence="1 2">
    <name type="scientific">Ataeniobius toweri</name>
    <dbReference type="NCBI Taxonomy" id="208326"/>
    <lineage>
        <taxon>Eukaryota</taxon>
        <taxon>Metazoa</taxon>
        <taxon>Chordata</taxon>
        <taxon>Craniata</taxon>
        <taxon>Vertebrata</taxon>
        <taxon>Euteleostomi</taxon>
        <taxon>Actinopterygii</taxon>
        <taxon>Neopterygii</taxon>
        <taxon>Teleostei</taxon>
        <taxon>Neoteleostei</taxon>
        <taxon>Acanthomorphata</taxon>
        <taxon>Ovalentaria</taxon>
        <taxon>Atherinomorphae</taxon>
        <taxon>Cyprinodontiformes</taxon>
        <taxon>Goodeidae</taxon>
        <taxon>Ataeniobius</taxon>
    </lineage>
</organism>
<protein>
    <submittedName>
        <fullName evidence="1">Uncharacterized protein</fullName>
    </submittedName>
</protein>
<feature type="non-terminal residue" evidence="1">
    <location>
        <position position="1"/>
    </location>
</feature>
<sequence length="51" mass="6151">GGVDCHFKFERCGERRTKNNNNSYRCSEHWKDEEKRNKIIQKQAIVRKQQG</sequence>
<gene>
    <name evidence="1" type="ORF">ATANTOWER_009411</name>
</gene>
<dbReference type="Proteomes" id="UP001345963">
    <property type="component" value="Unassembled WGS sequence"/>
</dbReference>
<name>A0ABU7C8T9_9TELE</name>
<evidence type="ECO:0000313" key="2">
    <source>
        <dbReference type="Proteomes" id="UP001345963"/>
    </source>
</evidence>
<dbReference type="EMBL" id="JAHUTI010080831">
    <property type="protein sequence ID" value="MED6258586.1"/>
    <property type="molecule type" value="Genomic_DNA"/>
</dbReference>
<accession>A0ABU7C8T9</accession>
<proteinExistence type="predicted"/>
<reference evidence="1 2" key="1">
    <citation type="submission" date="2021-07" db="EMBL/GenBank/DDBJ databases">
        <authorList>
            <person name="Palmer J.M."/>
        </authorList>
    </citation>
    <scope>NUCLEOTIDE SEQUENCE [LARGE SCALE GENOMIC DNA]</scope>
    <source>
        <strain evidence="1 2">AT_MEX2019</strain>
        <tissue evidence="1">Muscle</tissue>
    </source>
</reference>
<evidence type="ECO:0000313" key="1">
    <source>
        <dbReference type="EMBL" id="MED6258586.1"/>
    </source>
</evidence>
<keyword evidence="2" id="KW-1185">Reference proteome</keyword>
<comment type="caution">
    <text evidence="1">The sequence shown here is derived from an EMBL/GenBank/DDBJ whole genome shotgun (WGS) entry which is preliminary data.</text>
</comment>